<protein>
    <submittedName>
        <fullName evidence="1">Uncharacterized protein</fullName>
    </submittedName>
</protein>
<dbReference type="AlphaFoldDB" id="A0AAW0A7V5"/>
<name>A0AAW0A7V5_9AGAR</name>
<keyword evidence="2" id="KW-1185">Reference proteome</keyword>
<sequence>MSTFPPMPRRALTYTLARVAEDTPPPLIRRLEISGIDPRLHSETTHLPFDLDERLQEVLALDDPSLPFTGNPLPDEPHYARESMVVPPGTDTPVRVTVPATKKDRERARMAALRKQRHLRLLEAILELRAERLLPRNVVNVAEPGDFDFTQIEDRDYALDEVVGANSRFRLRQVYWSGKDVRVIASTRRAVTILAGRAQGFDWLTDIINPVNAHLEEEAAALRARNGPNNPLVLSAGVGTYFNERKASETPMIPLPREIRDRAADALASMNLLSTVPMKRLVSFGNGLVETYCKKSARLLKAQKNALLEVDPDAYYPCDTSDFSVITFELGGPHRRTDHRGMPRTYEPGSWTVLTALGQYDPSKGGMIILWDLGWVITFAPGDTILLPAGVIRYSFVAVRPGETRYSMIQSAGNGDRDDITFAESATEAEHVDRERLRREMHCRAIGSFPRPASLPTGKLAFDYTGINPLY</sequence>
<gene>
    <name evidence="1" type="ORF">R3P38DRAFT_3215414</name>
</gene>
<dbReference type="EMBL" id="JAWWNJ010000079">
    <property type="protein sequence ID" value="KAK7002262.1"/>
    <property type="molecule type" value="Genomic_DNA"/>
</dbReference>
<evidence type="ECO:0000313" key="2">
    <source>
        <dbReference type="Proteomes" id="UP001362999"/>
    </source>
</evidence>
<proteinExistence type="predicted"/>
<accession>A0AAW0A7V5</accession>
<organism evidence="1 2">
    <name type="scientific">Favolaschia claudopus</name>
    <dbReference type="NCBI Taxonomy" id="2862362"/>
    <lineage>
        <taxon>Eukaryota</taxon>
        <taxon>Fungi</taxon>
        <taxon>Dikarya</taxon>
        <taxon>Basidiomycota</taxon>
        <taxon>Agaricomycotina</taxon>
        <taxon>Agaricomycetes</taxon>
        <taxon>Agaricomycetidae</taxon>
        <taxon>Agaricales</taxon>
        <taxon>Marasmiineae</taxon>
        <taxon>Mycenaceae</taxon>
        <taxon>Favolaschia</taxon>
    </lineage>
</organism>
<dbReference type="Proteomes" id="UP001362999">
    <property type="component" value="Unassembled WGS sequence"/>
</dbReference>
<evidence type="ECO:0000313" key="1">
    <source>
        <dbReference type="EMBL" id="KAK7002262.1"/>
    </source>
</evidence>
<reference evidence="1 2" key="1">
    <citation type="journal article" date="2024" name="J Genomics">
        <title>Draft genome sequencing and assembly of Favolaschia claudopus CIRM-BRFM 2984 isolated from oak limbs.</title>
        <authorList>
            <person name="Navarro D."/>
            <person name="Drula E."/>
            <person name="Chaduli D."/>
            <person name="Cazenave R."/>
            <person name="Ahrendt S."/>
            <person name="Wang J."/>
            <person name="Lipzen A."/>
            <person name="Daum C."/>
            <person name="Barry K."/>
            <person name="Grigoriev I.V."/>
            <person name="Favel A."/>
            <person name="Rosso M.N."/>
            <person name="Martin F."/>
        </authorList>
    </citation>
    <scope>NUCLEOTIDE SEQUENCE [LARGE SCALE GENOMIC DNA]</scope>
    <source>
        <strain evidence="1 2">CIRM-BRFM 2984</strain>
    </source>
</reference>
<comment type="caution">
    <text evidence="1">The sequence shown here is derived from an EMBL/GenBank/DDBJ whole genome shotgun (WGS) entry which is preliminary data.</text>
</comment>